<dbReference type="Proteomes" id="UP001151760">
    <property type="component" value="Unassembled WGS sequence"/>
</dbReference>
<gene>
    <name evidence="2" type="ORF">Tco_1057177</name>
</gene>
<accession>A0ABQ5H4M1</accession>
<reference evidence="2" key="2">
    <citation type="submission" date="2022-01" db="EMBL/GenBank/DDBJ databases">
        <authorList>
            <person name="Yamashiro T."/>
            <person name="Shiraishi A."/>
            <person name="Satake H."/>
            <person name="Nakayama K."/>
        </authorList>
    </citation>
    <scope>NUCLEOTIDE SEQUENCE</scope>
</reference>
<organism evidence="2 3">
    <name type="scientific">Tanacetum coccineum</name>
    <dbReference type="NCBI Taxonomy" id="301880"/>
    <lineage>
        <taxon>Eukaryota</taxon>
        <taxon>Viridiplantae</taxon>
        <taxon>Streptophyta</taxon>
        <taxon>Embryophyta</taxon>
        <taxon>Tracheophyta</taxon>
        <taxon>Spermatophyta</taxon>
        <taxon>Magnoliopsida</taxon>
        <taxon>eudicotyledons</taxon>
        <taxon>Gunneridae</taxon>
        <taxon>Pentapetalae</taxon>
        <taxon>asterids</taxon>
        <taxon>campanulids</taxon>
        <taxon>Asterales</taxon>
        <taxon>Asteraceae</taxon>
        <taxon>Asteroideae</taxon>
        <taxon>Anthemideae</taxon>
        <taxon>Anthemidinae</taxon>
        <taxon>Tanacetum</taxon>
    </lineage>
</organism>
<name>A0ABQ5H4M1_9ASTR</name>
<evidence type="ECO:0000313" key="3">
    <source>
        <dbReference type="Proteomes" id="UP001151760"/>
    </source>
</evidence>
<dbReference type="EMBL" id="BQNB010019205">
    <property type="protein sequence ID" value="GJT82835.1"/>
    <property type="molecule type" value="Genomic_DNA"/>
</dbReference>
<proteinExistence type="predicted"/>
<reference evidence="2" key="1">
    <citation type="journal article" date="2022" name="Int. J. Mol. Sci.">
        <title>Draft Genome of Tanacetum Coccineum: Genomic Comparison of Closely Related Tanacetum-Family Plants.</title>
        <authorList>
            <person name="Yamashiro T."/>
            <person name="Shiraishi A."/>
            <person name="Nakayama K."/>
            <person name="Satake H."/>
        </authorList>
    </citation>
    <scope>NUCLEOTIDE SEQUENCE</scope>
</reference>
<feature type="region of interest" description="Disordered" evidence="1">
    <location>
        <begin position="399"/>
        <end position="418"/>
    </location>
</feature>
<evidence type="ECO:0000256" key="1">
    <source>
        <dbReference type="SAM" id="MobiDB-lite"/>
    </source>
</evidence>
<feature type="region of interest" description="Disordered" evidence="1">
    <location>
        <begin position="116"/>
        <end position="142"/>
    </location>
</feature>
<evidence type="ECO:0008006" key="4">
    <source>
        <dbReference type="Google" id="ProtNLM"/>
    </source>
</evidence>
<keyword evidence="3" id="KW-1185">Reference proteome</keyword>
<protein>
    <recommendedName>
        <fullName evidence="4">Transposase</fullName>
    </recommendedName>
</protein>
<sequence length="418" mass="47644">MVSEICQLLKHLTFSAPSCGASSSTTAPTYVGASVLGGEKYLSRLKAHFVMKIPNKQLVLYQGTPSQPEGEHEPKIEEVLEEQMIESVKVSEVVEKTKVPTKEPQTKQIISTPIPDTTALESSSPEPQTGPSFTTPKLDKGKGIATRTEDSLVKLKKASKKIRQDPYEAILIYFQLHDGRVVKMTHDEIDQYLENAEKVKNVELTKLTIGKVVVEEVKVVVVTINDGKDFLNHQAELLKEHNENVKKLADRNNLYDKYVWTTTHKRKEGRITDILKSPKSLLLANVGINEWDELGSIMKFKKNKNKRKVMELEPETYIAGLHYNKVLPEEVKFRENRMIEEPDFGLMFIDEFGDHAFQIVDIHKVKPTTLFGYKMMALFDKCPANQRFIELINKMIQERPDKHPSKQESKTKVDRNQA</sequence>
<evidence type="ECO:0000313" key="2">
    <source>
        <dbReference type="EMBL" id="GJT82835.1"/>
    </source>
</evidence>
<comment type="caution">
    <text evidence="2">The sequence shown here is derived from an EMBL/GenBank/DDBJ whole genome shotgun (WGS) entry which is preliminary data.</text>
</comment>
<feature type="compositionally biased region" description="Polar residues" evidence="1">
    <location>
        <begin position="116"/>
        <end position="135"/>
    </location>
</feature>